<dbReference type="EnsemblMetazoa" id="SCAU010614-RA">
    <property type="protein sequence ID" value="SCAU010614-PA"/>
    <property type="gene ID" value="SCAU010614"/>
</dbReference>
<keyword evidence="7" id="KW-1199">Hemostasis impairing toxin</keyword>
<feature type="signal peptide" evidence="9">
    <location>
        <begin position="1"/>
        <end position="19"/>
    </location>
</feature>
<feature type="chain" id="PRO_5009327115" description="BPTI/Kunitz inhibitor domain-containing protein" evidence="9">
    <location>
        <begin position="20"/>
        <end position="82"/>
    </location>
</feature>
<keyword evidence="3" id="KW-0800">Toxin</keyword>
<evidence type="ECO:0000259" key="10">
    <source>
        <dbReference type="PROSITE" id="PS50279"/>
    </source>
</evidence>
<evidence type="ECO:0000256" key="8">
    <source>
        <dbReference type="ARBA" id="ARBA00034146"/>
    </source>
</evidence>
<protein>
    <recommendedName>
        <fullName evidence="10">BPTI/Kunitz inhibitor domain-containing protein</fullName>
    </recommendedName>
</protein>
<dbReference type="InterPro" id="IPR050098">
    <property type="entry name" value="TFPI/VKTCI-like"/>
</dbReference>
<dbReference type="Proteomes" id="UP000095300">
    <property type="component" value="Unassembled WGS sequence"/>
</dbReference>
<keyword evidence="5" id="KW-0722">Serine protease inhibitor</keyword>
<dbReference type="GO" id="GO:0005615">
    <property type="term" value="C:extracellular space"/>
    <property type="evidence" value="ECO:0007669"/>
    <property type="project" value="TreeGrafter"/>
</dbReference>
<dbReference type="GO" id="GO:0004867">
    <property type="term" value="F:serine-type endopeptidase inhibitor activity"/>
    <property type="evidence" value="ECO:0007669"/>
    <property type="project" value="UniProtKB-KW"/>
</dbReference>
<evidence type="ECO:0000256" key="4">
    <source>
        <dbReference type="ARBA" id="ARBA00022690"/>
    </source>
</evidence>
<dbReference type="InterPro" id="IPR002223">
    <property type="entry name" value="Kunitz_BPTI"/>
</dbReference>
<dbReference type="SMART" id="SM00131">
    <property type="entry name" value="KU"/>
    <property type="match status" value="1"/>
</dbReference>
<evidence type="ECO:0000256" key="2">
    <source>
        <dbReference type="ARBA" id="ARBA00022525"/>
    </source>
</evidence>
<keyword evidence="12" id="KW-1185">Reference proteome</keyword>
<evidence type="ECO:0000256" key="3">
    <source>
        <dbReference type="ARBA" id="ARBA00022656"/>
    </source>
</evidence>
<evidence type="ECO:0000256" key="9">
    <source>
        <dbReference type="SAM" id="SignalP"/>
    </source>
</evidence>
<evidence type="ECO:0000313" key="12">
    <source>
        <dbReference type="Proteomes" id="UP000095300"/>
    </source>
</evidence>
<comment type="subcellular location">
    <subcellularLocation>
        <location evidence="1">Secreted</location>
    </subcellularLocation>
</comment>
<reference evidence="11" key="1">
    <citation type="submission" date="2020-05" db="UniProtKB">
        <authorList>
            <consortium name="EnsemblMetazoa"/>
        </authorList>
    </citation>
    <scope>IDENTIFICATION</scope>
    <source>
        <strain evidence="11">USDA</strain>
    </source>
</reference>
<feature type="domain" description="BPTI/Kunitz inhibitor" evidence="10">
    <location>
        <begin position="25"/>
        <end position="80"/>
    </location>
</feature>
<dbReference type="GO" id="GO:0090729">
    <property type="term" value="F:toxin activity"/>
    <property type="evidence" value="ECO:0007669"/>
    <property type="project" value="UniProtKB-KW"/>
</dbReference>
<dbReference type="KEGG" id="scac:106089510"/>
<dbReference type="VEuPathDB" id="VectorBase:SCAU010614"/>
<organism evidence="11 12">
    <name type="scientific">Stomoxys calcitrans</name>
    <name type="common">Stable fly</name>
    <name type="synonym">Conops calcitrans</name>
    <dbReference type="NCBI Taxonomy" id="35570"/>
    <lineage>
        <taxon>Eukaryota</taxon>
        <taxon>Metazoa</taxon>
        <taxon>Ecdysozoa</taxon>
        <taxon>Arthropoda</taxon>
        <taxon>Hexapoda</taxon>
        <taxon>Insecta</taxon>
        <taxon>Pterygota</taxon>
        <taxon>Neoptera</taxon>
        <taxon>Endopterygota</taxon>
        <taxon>Diptera</taxon>
        <taxon>Brachycera</taxon>
        <taxon>Muscomorpha</taxon>
        <taxon>Muscoidea</taxon>
        <taxon>Muscidae</taxon>
        <taxon>Stomoxys</taxon>
    </lineage>
</organism>
<dbReference type="SUPFAM" id="SSF57362">
    <property type="entry name" value="BPTI-like"/>
    <property type="match status" value="1"/>
</dbReference>
<sequence length="82" mass="9153">MKYFVLVMAIFALVSSVLALKDPVCGLPHSQIGDGLRRCRALIPSWSYDEEVKECVSFKYGGCGGNDNRFNTKEECEAKCKE</sequence>
<dbReference type="Pfam" id="PF00014">
    <property type="entry name" value="Kunitz_BPTI"/>
    <property type="match status" value="1"/>
</dbReference>
<dbReference type="PROSITE" id="PS00280">
    <property type="entry name" value="BPTI_KUNITZ_1"/>
    <property type="match status" value="1"/>
</dbReference>
<keyword evidence="8" id="KW-1203">Blood coagulation cascade inhibiting toxin</keyword>
<dbReference type="STRING" id="35570.A0A1I8PS94"/>
<dbReference type="InterPro" id="IPR036880">
    <property type="entry name" value="Kunitz_BPTI_sf"/>
</dbReference>
<dbReference type="PRINTS" id="PR00759">
    <property type="entry name" value="BASICPTASE"/>
</dbReference>
<keyword evidence="6" id="KW-1015">Disulfide bond</keyword>
<name>A0A1I8PS94_STOCA</name>
<dbReference type="InterPro" id="IPR020901">
    <property type="entry name" value="Prtase_inh_Kunz-CS"/>
</dbReference>
<evidence type="ECO:0000256" key="6">
    <source>
        <dbReference type="ARBA" id="ARBA00023157"/>
    </source>
</evidence>
<dbReference type="OrthoDB" id="4473401at2759"/>
<evidence type="ECO:0000256" key="7">
    <source>
        <dbReference type="ARBA" id="ARBA00023240"/>
    </source>
</evidence>
<gene>
    <name evidence="11" type="primary">106089510</name>
</gene>
<keyword evidence="9" id="KW-0732">Signal</keyword>
<accession>A0A1I8PS94</accession>
<proteinExistence type="predicted"/>
<dbReference type="PANTHER" id="PTHR10083:SF376">
    <property type="entry name" value="SERINE PEPTIDASE INHIBITOR, KUNITZ TYPE, 3"/>
    <property type="match status" value="1"/>
</dbReference>
<keyword evidence="2" id="KW-0964">Secreted</keyword>
<evidence type="ECO:0000256" key="1">
    <source>
        <dbReference type="ARBA" id="ARBA00004613"/>
    </source>
</evidence>
<dbReference type="Gene3D" id="4.10.410.10">
    <property type="entry name" value="Pancreatic trypsin inhibitor Kunitz domain"/>
    <property type="match status" value="1"/>
</dbReference>
<dbReference type="FunFam" id="4.10.410.10:FF:000020">
    <property type="entry name" value="Collagen, type VI, alpha 3"/>
    <property type="match status" value="1"/>
</dbReference>
<dbReference type="AlphaFoldDB" id="A0A1I8PS94"/>
<evidence type="ECO:0000313" key="11">
    <source>
        <dbReference type="EnsemblMetazoa" id="SCAU010614-PA"/>
    </source>
</evidence>
<keyword evidence="4" id="KW-0646">Protease inhibitor</keyword>
<dbReference type="PANTHER" id="PTHR10083">
    <property type="entry name" value="KUNITZ-TYPE PROTEASE INHIBITOR-RELATED"/>
    <property type="match status" value="1"/>
</dbReference>
<dbReference type="CDD" id="cd22634">
    <property type="entry name" value="Kunitz_SCI-I-like"/>
    <property type="match status" value="1"/>
</dbReference>
<dbReference type="PROSITE" id="PS50279">
    <property type="entry name" value="BPTI_KUNITZ_2"/>
    <property type="match status" value="1"/>
</dbReference>
<evidence type="ECO:0000256" key="5">
    <source>
        <dbReference type="ARBA" id="ARBA00022900"/>
    </source>
</evidence>